<evidence type="ECO:0000313" key="1">
    <source>
        <dbReference type="EMBL" id="MBS7527663.1"/>
    </source>
</evidence>
<reference evidence="1 2" key="1">
    <citation type="submission" date="2021-05" db="EMBL/GenBank/DDBJ databases">
        <title>Fusibacter ferrireducens sp. nov., an anaerobic, sulfur- and Fe-reducing bacterium isolated from the mangrove sediment.</title>
        <authorList>
            <person name="Qiu D."/>
        </authorList>
    </citation>
    <scope>NUCLEOTIDE SEQUENCE [LARGE SCALE GENOMIC DNA]</scope>
    <source>
        <strain evidence="1 2">DSM 12116</strain>
    </source>
</reference>
<sequence length="133" mass="14771">MSKKIMFFLAGILLLTIILLTIQPWYQKPFKDIEAADIESATVQLIPPDVTLTLDEEVVNTLVELLHTVEIGREDDTYFELVGQSVIYTITMTDGTILNINAVNPYIGINGVGYLCRGDASDALGRLGNRIRQ</sequence>
<organism evidence="1 2">
    <name type="scientific">Fusibacter paucivorans</name>
    <dbReference type="NCBI Taxonomy" id="76009"/>
    <lineage>
        <taxon>Bacteria</taxon>
        <taxon>Bacillati</taxon>
        <taxon>Bacillota</taxon>
        <taxon>Clostridia</taxon>
        <taxon>Eubacteriales</taxon>
        <taxon>Eubacteriales Family XII. Incertae Sedis</taxon>
        <taxon>Fusibacter</taxon>
    </lineage>
</organism>
<accession>A0ABS5PR76</accession>
<proteinExistence type="predicted"/>
<evidence type="ECO:0000313" key="2">
    <source>
        <dbReference type="Proteomes" id="UP000746471"/>
    </source>
</evidence>
<evidence type="ECO:0008006" key="3">
    <source>
        <dbReference type="Google" id="ProtNLM"/>
    </source>
</evidence>
<keyword evidence="2" id="KW-1185">Reference proteome</keyword>
<dbReference type="Proteomes" id="UP000746471">
    <property type="component" value="Unassembled WGS sequence"/>
</dbReference>
<dbReference type="RefSeq" id="WP_213237524.1">
    <property type="nucleotide sequence ID" value="NZ_JAHBCL010000023.1"/>
</dbReference>
<name>A0ABS5PR76_9FIRM</name>
<dbReference type="EMBL" id="JAHBCL010000023">
    <property type="protein sequence ID" value="MBS7527663.1"/>
    <property type="molecule type" value="Genomic_DNA"/>
</dbReference>
<protein>
    <recommendedName>
        <fullName evidence="3">DUF4830 domain-containing protein</fullName>
    </recommendedName>
</protein>
<gene>
    <name evidence="1" type="ORF">KHM83_13335</name>
</gene>
<comment type="caution">
    <text evidence="1">The sequence shown here is derived from an EMBL/GenBank/DDBJ whole genome shotgun (WGS) entry which is preliminary data.</text>
</comment>